<evidence type="ECO:0000313" key="3">
    <source>
        <dbReference type="Proteomes" id="UP000032180"/>
    </source>
</evidence>
<evidence type="ECO:0008006" key="4">
    <source>
        <dbReference type="Google" id="ProtNLM"/>
    </source>
</evidence>
<dbReference type="EnsemblPlants" id="LPERR11G12940.1">
    <property type="protein sequence ID" value="LPERR11G12940.1"/>
    <property type="gene ID" value="LPERR11G12940"/>
</dbReference>
<dbReference type="Proteomes" id="UP000032180">
    <property type="component" value="Chromosome 11"/>
</dbReference>
<keyword evidence="3" id="KW-1185">Reference proteome</keyword>
<accession>A0A0D9XSX0</accession>
<evidence type="ECO:0000256" key="1">
    <source>
        <dbReference type="SAM" id="MobiDB-lite"/>
    </source>
</evidence>
<reference evidence="2" key="3">
    <citation type="submission" date="2015-04" db="UniProtKB">
        <authorList>
            <consortium name="EnsemblPlants"/>
        </authorList>
    </citation>
    <scope>IDENTIFICATION</scope>
</reference>
<feature type="region of interest" description="Disordered" evidence="1">
    <location>
        <begin position="1"/>
        <end position="37"/>
    </location>
</feature>
<proteinExistence type="predicted"/>
<dbReference type="Gramene" id="LPERR11G12940.1">
    <property type="protein sequence ID" value="LPERR11G12940.1"/>
    <property type="gene ID" value="LPERR11G12940"/>
</dbReference>
<reference evidence="3" key="2">
    <citation type="submission" date="2013-12" db="EMBL/GenBank/DDBJ databases">
        <authorList>
            <person name="Yu Y."/>
            <person name="Lee S."/>
            <person name="de Baynast K."/>
            <person name="Wissotski M."/>
            <person name="Liu L."/>
            <person name="Talag J."/>
            <person name="Goicoechea J."/>
            <person name="Angelova A."/>
            <person name="Jetty R."/>
            <person name="Kudrna D."/>
            <person name="Golser W."/>
            <person name="Rivera L."/>
            <person name="Zhang J."/>
            <person name="Wing R."/>
        </authorList>
    </citation>
    <scope>NUCLEOTIDE SEQUENCE</scope>
</reference>
<sequence length="151" mass="16783">MGWRHDPPHLSPAPLGLAVHGPMSAHDSVQQAPPPDEAQLRRRRLADLVRGKIEPITSIGDHTLFLGERSLCVSHSLYKGSKSFSNILPNSIICMHTLQRYPGSEGPAHFEQYDLGTGIWTAASDGGHFRKTTTKPPHTYPPYLYFLFDDV</sequence>
<dbReference type="HOGENOM" id="CLU_1734107_0_0_1"/>
<evidence type="ECO:0000313" key="2">
    <source>
        <dbReference type="EnsemblPlants" id="LPERR11G12940.1"/>
    </source>
</evidence>
<dbReference type="AlphaFoldDB" id="A0A0D9XSX0"/>
<organism evidence="2 3">
    <name type="scientific">Leersia perrieri</name>
    <dbReference type="NCBI Taxonomy" id="77586"/>
    <lineage>
        <taxon>Eukaryota</taxon>
        <taxon>Viridiplantae</taxon>
        <taxon>Streptophyta</taxon>
        <taxon>Embryophyta</taxon>
        <taxon>Tracheophyta</taxon>
        <taxon>Spermatophyta</taxon>
        <taxon>Magnoliopsida</taxon>
        <taxon>Liliopsida</taxon>
        <taxon>Poales</taxon>
        <taxon>Poaceae</taxon>
        <taxon>BOP clade</taxon>
        <taxon>Oryzoideae</taxon>
        <taxon>Oryzeae</taxon>
        <taxon>Oryzinae</taxon>
        <taxon>Leersia</taxon>
    </lineage>
</organism>
<protein>
    <recommendedName>
        <fullName evidence="4">DUF295 domain-containing protein</fullName>
    </recommendedName>
</protein>
<reference evidence="2 3" key="1">
    <citation type="submission" date="2012-08" db="EMBL/GenBank/DDBJ databases">
        <title>Oryza genome evolution.</title>
        <authorList>
            <person name="Wing R.A."/>
        </authorList>
    </citation>
    <scope>NUCLEOTIDE SEQUENCE</scope>
</reference>
<name>A0A0D9XSX0_9ORYZ</name>